<organism evidence="1">
    <name type="scientific">Siphoviridae sp. ctXmm2</name>
    <dbReference type="NCBI Taxonomy" id="2825546"/>
    <lineage>
        <taxon>Viruses</taxon>
        <taxon>Duplodnaviria</taxon>
        <taxon>Heunggongvirae</taxon>
        <taxon>Uroviricota</taxon>
        <taxon>Caudoviricetes</taxon>
    </lineage>
</organism>
<dbReference type="EMBL" id="BK015661">
    <property type="protein sequence ID" value="DAE18737.1"/>
    <property type="molecule type" value="Genomic_DNA"/>
</dbReference>
<proteinExistence type="predicted"/>
<reference evidence="1" key="1">
    <citation type="journal article" date="2021" name="Proc. Natl. Acad. Sci. U.S.A.">
        <title>A Catalog of Tens of Thousands of Viruses from Human Metagenomes Reveals Hidden Associations with Chronic Diseases.</title>
        <authorList>
            <person name="Tisza M.J."/>
            <person name="Buck C.B."/>
        </authorList>
    </citation>
    <scope>NUCLEOTIDE SEQUENCE</scope>
    <source>
        <strain evidence="1">CtXmm2</strain>
    </source>
</reference>
<accession>A0A8S5QIX0</accession>
<protein>
    <submittedName>
        <fullName evidence="1">Uncharacterized protein</fullName>
    </submittedName>
</protein>
<sequence>MGGERKRGSYAADRREINRDLSVLYPDRS</sequence>
<evidence type="ECO:0000313" key="1">
    <source>
        <dbReference type="EMBL" id="DAE18737.1"/>
    </source>
</evidence>
<name>A0A8S5QIX0_9CAUD</name>